<feature type="coiled-coil region" evidence="4">
    <location>
        <begin position="401"/>
        <end position="428"/>
    </location>
</feature>
<dbReference type="EMBL" id="FNQM01000011">
    <property type="protein sequence ID" value="SEA76967.1"/>
    <property type="molecule type" value="Genomic_DNA"/>
</dbReference>
<dbReference type="InterPro" id="IPR051310">
    <property type="entry name" value="MCP_chemotaxis"/>
</dbReference>
<reference evidence="7 8" key="1">
    <citation type="submission" date="2016-10" db="EMBL/GenBank/DDBJ databases">
        <authorList>
            <person name="de Groot N.N."/>
        </authorList>
    </citation>
    <scope>NUCLEOTIDE SEQUENCE [LARGE SCALE GENOMIC DNA]</scope>
    <source>
        <strain evidence="7 8">DSM 15345</strain>
    </source>
</reference>
<dbReference type="Gene3D" id="1.10.287.950">
    <property type="entry name" value="Methyl-accepting chemotaxis protein"/>
    <property type="match status" value="1"/>
</dbReference>
<dbReference type="Pfam" id="PF00015">
    <property type="entry name" value="MCPsignal"/>
    <property type="match status" value="1"/>
</dbReference>
<dbReference type="OrthoDB" id="4514964at2"/>
<dbReference type="Gene3D" id="6.10.340.10">
    <property type="match status" value="1"/>
</dbReference>
<dbReference type="InterPro" id="IPR033462">
    <property type="entry name" value="Cache_3-Cache_2"/>
</dbReference>
<feature type="coiled-coil region" evidence="4">
    <location>
        <begin position="256"/>
        <end position="283"/>
    </location>
</feature>
<dbReference type="SUPFAM" id="SSF103190">
    <property type="entry name" value="Sensory domain-like"/>
    <property type="match status" value="1"/>
</dbReference>
<dbReference type="SUPFAM" id="SSF58104">
    <property type="entry name" value="Methyl-accepting chemotaxis protein (MCP) signaling domain"/>
    <property type="match status" value="1"/>
</dbReference>
<accession>A0A1H4DWI8</accession>
<dbReference type="CDD" id="cd11386">
    <property type="entry name" value="MCP_signal"/>
    <property type="match status" value="1"/>
</dbReference>
<evidence type="ECO:0000256" key="3">
    <source>
        <dbReference type="PROSITE-ProRule" id="PRU00284"/>
    </source>
</evidence>
<name>A0A1H4DWI8_9RHOB</name>
<protein>
    <submittedName>
        <fullName evidence="7">Methyl-accepting chemotaxis protein</fullName>
    </submittedName>
</protein>
<feature type="domain" description="HAMP" evidence="6">
    <location>
        <begin position="221"/>
        <end position="268"/>
    </location>
</feature>
<organism evidence="7 8">
    <name type="scientific">Rubrimonas cliftonensis</name>
    <dbReference type="NCBI Taxonomy" id="89524"/>
    <lineage>
        <taxon>Bacteria</taxon>
        <taxon>Pseudomonadati</taxon>
        <taxon>Pseudomonadota</taxon>
        <taxon>Alphaproteobacteria</taxon>
        <taxon>Rhodobacterales</taxon>
        <taxon>Paracoccaceae</taxon>
        <taxon>Rubrimonas</taxon>
    </lineage>
</organism>
<evidence type="ECO:0000256" key="4">
    <source>
        <dbReference type="SAM" id="Coils"/>
    </source>
</evidence>
<dbReference type="AlphaFoldDB" id="A0A1H4DWI8"/>
<dbReference type="GO" id="GO:0006935">
    <property type="term" value="P:chemotaxis"/>
    <property type="evidence" value="ECO:0007669"/>
    <property type="project" value="UniProtKB-KW"/>
</dbReference>
<keyword evidence="8" id="KW-1185">Reference proteome</keyword>
<dbReference type="InterPro" id="IPR004090">
    <property type="entry name" value="Chemotax_Me-accpt_rcpt"/>
</dbReference>
<keyword evidence="1" id="KW-0145">Chemotaxis</keyword>
<dbReference type="PANTHER" id="PTHR43531:SF11">
    <property type="entry name" value="METHYL-ACCEPTING CHEMOTAXIS PROTEIN 3"/>
    <property type="match status" value="1"/>
</dbReference>
<evidence type="ECO:0000259" key="6">
    <source>
        <dbReference type="PROSITE" id="PS50885"/>
    </source>
</evidence>
<dbReference type="GO" id="GO:0007165">
    <property type="term" value="P:signal transduction"/>
    <property type="evidence" value="ECO:0007669"/>
    <property type="project" value="UniProtKB-KW"/>
</dbReference>
<dbReference type="GO" id="GO:0004888">
    <property type="term" value="F:transmembrane signaling receptor activity"/>
    <property type="evidence" value="ECO:0007669"/>
    <property type="project" value="InterPro"/>
</dbReference>
<evidence type="ECO:0000313" key="7">
    <source>
        <dbReference type="EMBL" id="SEA76967.1"/>
    </source>
</evidence>
<dbReference type="PANTHER" id="PTHR43531">
    <property type="entry name" value="PROTEIN ICFG"/>
    <property type="match status" value="1"/>
</dbReference>
<evidence type="ECO:0000313" key="8">
    <source>
        <dbReference type="Proteomes" id="UP000198703"/>
    </source>
</evidence>
<comment type="similarity">
    <text evidence="2">Belongs to the methyl-accepting chemotaxis (MCP) protein family.</text>
</comment>
<dbReference type="SMART" id="SM00283">
    <property type="entry name" value="MA"/>
    <property type="match status" value="1"/>
</dbReference>
<dbReference type="RefSeq" id="WP_093254833.1">
    <property type="nucleotide sequence ID" value="NZ_FNQM01000011.1"/>
</dbReference>
<dbReference type="GO" id="GO:0016020">
    <property type="term" value="C:membrane"/>
    <property type="evidence" value="ECO:0007669"/>
    <property type="project" value="InterPro"/>
</dbReference>
<feature type="domain" description="Methyl-accepting transducer" evidence="5">
    <location>
        <begin position="382"/>
        <end position="611"/>
    </location>
</feature>
<dbReference type="Proteomes" id="UP000198703">
    <property type="component" value="Unassembled WGS sequence"/>
</dbReference>
<dbReference type="STRING" id="89524.SAMN05444370_11176"/>
<dbReference type="PROSITE" id="PS50885">
    <property type="entry name" value="HAMP"/>
    <property type="match status" value="1"/>
</dbReference>
<evidence type="ECO:0000256" key="2">
    <source>
        <dbReference type="ARBA" id="ARBA00029447"/>
    </source>
</evidence>
<sequence>MSVRVKFTALLAGVIVLGAALVIVVEAGRAVLYAKSSAMRIQQESVRVLATAFDYALPGTQVRFGASGDVERLSWDAPPGFDDHTMIDRVGSATGETATIFVRTPEDGEFVRRSTNIVKPDGARAVGTVLGKDGAVHPVVAAGGVFSGEATILGREYFTIYMPIYDAAGEVDGVLYVGAAKPDAVAVFFGKAVEMVPSALAALALCLAIAWPVSGRAMAMLDGVRATLARMTSGDVETPAADVERDDEIGALARDLESLRSALALADDRRAEAETAREALLDRLADRIGGVVDAAARGDYAARVCEAFDEPQLMRLATGVNAIVEGSSAFLDDLGATLQAMADGDLRRKVQGRYMGRLGEVAAAADSGIDHLAALVSQVHAAAEVGAGAVDKINDGARDLSSRAESQAASLEETAATMEEMAASVRSNAAALQEADRLAADVTARTQSGSGTVADAIASVNRIKQSSDKISGIIEMIESIAWQTNLLALNASVEAARAGEAGRGFAVVASEVRALAQRATDAAAEISGLVQTSASNVTEGIGMVEKTGAALDGISRAIVQLAERLASVSAAGSEQATGVDEINGSISQMDRITQENAALTDRFVSEASTLGERMAGLRKSVASFAFDQRSNRAA</sequence>
<gene>
    <name evidence="7" type="ORF">SAMN05444370_11176</name>
</gene>
<dbReference type="InterPro" id="IPR003660">
    <property type="entry name" value="HAMP_dom"/>
</dbReference>
<keyword evidence="3" id="KW-0807">Transducer</keyword>
<dbReference type="InterPro" id="IPR004089">
    <property type="entry name" value="MCPsignal_dom"/>
</dbReference>
<dbReference type="PRINTS" id="PR00260">
    <property type="entry name" value="CHEMTRNSDUCR"/>
</dbReference>
<dbReference type="InterPro" id="IPR029151">
    <property type="entry name" value="Sensor-like_sf"/>
</dbReference>
<evidence type="ECO:0000259" key="5">
    <source>
        <dbReference type="PROSITE" id="PS50111"/>
    </source>
</evidence>
<evidence type="ECO:0000256" key="1">
    <source>
        <dbReference type="ARBA" id="ARBA00022500"/>
    </source>
</evidence>
<dbReference type="Pfam" id="PF17201">
    <property type="entry name" value="Cache_3-Cache_2"/>
    <property type="match status" value="1"/>
</dbReference>
<proteinExistence type="inferred from homology"/>
<keyword evidence="4" id="KW-0175">Coiled coil</keyword>
<dbReference type="PROSITE" id="PS50111">
    <property type="entry name" value="CHEMOTAXIS_TRANSDUC_2"/>
    <property type="match status" value="1"/>
</dbReference>